<dbReference type="Gene3D" id="1.20.120.1770">
    <property type="match status" value="1"/>
</dbReference>
<keyword evidence="6" id="KW-0479">Metal-binding</keyword>
<keyword evidence="4" id="KW-0349">Heme</keyword>
<evidence type="ECO:0000256" key="8">
    <source>
        <dbReference type="ARBA" id="ARBA00022989"/>
    </source>
</evidence>
<keyword evidence="9" id="KW-0408">Iron</keyword>
<evidence type="ECO:0000256" key="4">
    <source>
        <dbReference type="ARBA" id="ARBA00022617"/>
    </source>
</evidence>
<dbReference type="GO" id="GO:0140575">
    <property type="term" value="F:transmembrane monodehydroascorbate reductase activity"/>
    <property type="evidence" value="ECO:0007669"/>
    <property type="project" value="InterPro"/>
</dbReference>
<feature type="domain" description="Cytochrome b561" evidence="13">
    <location>
        <begin position="66"/>
        <end position="189"/>
    </location>
</feature>
<feature type="region of interest" description="Disordered" evidence="11">
    <location>
        <begin position="1"/>
        <end position="45"/>
    </location>
</feature>
<feature type="compositionally biased region" description="Gly residues" evidence="11">
    <location>
        <begin position="31"/>
        <end position="41"/>
    </location>
</feature>
<evidence type="ECO:0000313" key="15">
    <source>
        <dbReference type="Proteomes" id="UP000284706"/>
    </source>
</evidence>
<dbReference type="Proteomes" id="UP000284706">
    <property type="component" value="Unassembled WGS sequence"/>
</dbReference>
<keyword evidence="3" id="KW-0813">Transport</keyword>
<evidence type="ECO:0000256" key="5">
    <source>
        <dbReference type="ARBA" id="ARBA00022692"/>
    </source>
</evidence>
<evidence type="ECO:0000256" key="7">
    <source>
        <dbReference type="ARBA" id="ARBA00022982"/>
    </source>
</evidence>
<evidence type="ECO:0000256" key="10">
    <source>
        <dbReference type="ARBA" id="ARBA00023136"/>
    </source>
</evidence>
<dbReference type="PANTHER" id="PTHR15422">
    <property type="entry name" value="OS05G0565100 PROTEIN"/>
    <property type="match status" value="1"/>
</dbReference>
<dbReference type="OrthoDB" id="366214at2759"/>
<keyword evidence="7" id="KW-0249">Electron transport</keyword>
<reference evidence="14 15" key="1">
    <citation type="journal article" date="2018" name="Evol. Lett.">
        <title>Horizontal gene cluster transfer increased hallucinogenic mushroom diversity.</title>
        <authorList>
            <person name="Reynolds H.T."/>
            <person name="Vijayakumar V."/>
            <person name="Gluck-Thaler E."/>
            <person name="Korotkin H.B."/>
            <person name="Matheny P.B."/>
            <person name="Slot J.C."/>
        </authorList>
    </citation>
    <scope>NUCLEOTIDE SEQUENCE [LARGE SCALE GENOMIC DNA]</scope>
    <source>
        <strain evidence="14 15">SRW20</strain>
    </source>
</reference>
<gene>
    <name evidence="14" type="ORF">CVT26_012477</name>
</gene>
<protein>
    <recommendedName>
        <fullName evidence="13">Cytochrome b561 domain-containing protein</fullName>
    </recommendedName>
</protein>
<evidence type="ECO:0000256" key="3">
    <source>
        <dbReference type="ARBA" id="ARBA00022448"/>
    </source>
</evidence>
<keyword evidence="5 12" id="KW-0812">Transmembrane</keyword>
<feature type="region of interest" description="Disordered" evidence="11">
    <location>
        <begin position="244"/>
        <end position="271"/>
    </location>
</feature>
<comment type="cofactor">
    <cofactor evidence="1">
        <name>heme b</name>
        <dbReference type="ChEBI" id="CHEBI:60344"/>
    </cofactor>
</comment>
<keyword evidence="8 12" id="KW-1133">Transmembrane helix</keyword>
<proteinExistence type="predicted"/>
<evidence type="ECO:0000256" key="11">
    <source>
        <dbReference type="SAM" id="MobiDB-lite"/>
    </source>
</evidence>
<keyword evidence="15" id="KW-1185">Reference proteome</keyword>
<evidence type="ECO:0000256" key="12">
    <source>
        <dbReference type="SAM" id="Phobius"/>
    </source>
</evidence>
<evidence type="ECO:0000256" key="9">
    <source>
        <dbReference type="ARBA" id="ARBA00023004"/>
    </source>
</evidence>
<dbReference type="EMBL" id="NHYE01000982">
    <property type="protein sequence ID" value="PPR00842.1"/>
    <property type="molecule type" value="Genomic_DNA"/>
</dbReference>
<feature type="transmembrane region" description="Helical" evidence="12">
    <location>
        <begin position="67"/>
        <end position="86"/>
    </location>
</feature>
<dbReference type="InParanoid" id="A0A409YCV3"/>
<evidence type="ECO:0000256" key="1">
    <source>
        <dbReference type="ARBA" id="ARBA00001970"/>
    </source>
</evidence>
<evidence type="ECO:0000313" key="14">
    <source>
        <dbReference type="EMBL" id="PPR00842.1"/>
    </source>
</evidence>
<comment type="subcellular location">
    <subcellularLocation>
        <location evidence="2">Membrane</location>
        <topology evidence="2">Multi-pass membrane protein</topology>
    </subcellularLocation>
</comment>
<dbReference type="InterPro" id="IPR006593">
    <property type="entry name" value="Cyt_b561/ferric_Rdtase_TM"/>
</dbReference>
<evidence type="ECO:0000256" key="2">
    <source>
        <dbReference type="ARBA" id="ARBA00004141"/>
    </source>
</evidence>
<feature type="transmembrane region" description="Helical" evidence="12">
    <location>
        <begin position="167"/>
        <end position="190"/>
    </location>
</feature>
<organism evidence="14 15">
    <name type="scientific">Gymnopilus dilepis</name>
    <dbReference type="NCBI Taxonomy" id="231916"/>
    <lineage>
        <taxon>Eukaryota</taxon>
        <taxon>Fungi</taxon>
        <taxon>Dikarya</taxon>
        <taxon>Basidiomycota</taxon>
        <taxon>Agaricomycotina</taxon>
        <taxon>Agaricomycetes</taxon>
        <taxon>Agaricomycetidae</taxon>
        <taxon>Agaricales</taxon>
        <taxon>Agaricineae</taxon>
        <taxon>Hymenogastraceae</taxon>
        <taxon>Gymnopilus</taxon>
    </lineage>
</organism>
<name>A0A409YCV3_9AGAR</name>
<dbReference type="GO" id="GO:0046872">
    <property type="term" value="F:metal ion binding"/>
    <property type="evidence" value="ECO:0007669"/>
    <property type="project" value="UniProtKB-KW"/>
</dbReference>
<feature type="compositionally biased region" description="Gly residues" evidence="11">
    <location>
        <begin position="1"/>
        <end position="18"/>
    </location>
</feature>
<dbReference type="STRING" id="231916.A0A409YCV3"/>
<feature type="transmembrane region" description="Helical" evidence="12">
    <location>
        <begin position="210"/>
        <end position="229"/>
    </location>
</feature>
<dbReference type="Pfam" id="PF03188">
    <property type="entry name" value="Cytochrom_B561"/>
    <property type="match status" value="1"/>
</dbReference>
<feature type="transmembrane region" description="Helical" evidence="12">
    <location>
        <begin position="133"/>
        <end position="155"/>
    </location>
</feature>
<feature type="compositionally biased region" description="Polar residues" evidence="11">
    <location>
        <begin position="261"/>
        <end position="271"/>
    </location>
</feature>
<feature type="transmembrane region" description="Helical" evidence="12">
    <location>
        <begin position="93"/>
        <end position="113"/>
    </location>
</feature>
<comment type="caution">
    <text evidence="14">The sequence shown here is derived from an EMBL/GenBank/DDBJ whole genome shotgun (WGS) entry which is preliminary data.</text>
</comment>
<dbReference type="GO" id="GO:0016020">
    <property type="term" value="C:membrane"/>
    <property type="evidence" value="ECO:0007669"/>
    <property type="project" value="UniProtKB-SubCell"/>
</dbReference>
<sequence length="271" mass="28986">MGGGMDGMEGMGEAGDVGDGTMMPTTSSSQGPGGGGGGGGPGPGPAPSAMPGVLLPLSDLEVRARNHAILCTIGFLIILPIGVLIARWFWAHWIVQLLIAGPIIGYGWALGYMTTASLSDDIGHFADPHEKVGLALIILYGVQVFVGAIAHFFKLPSIFRGHRPPHSYFHAILGLAIFALAQWQVHYGLFTEWNYATGGVHKVPESAKHAWLALVIVFWVLYGLGLALLRRQYKMESQARAALRAGPSSSSSSMQEARRLNSFTSTREVHR</sequence>
<dbReference type="InterPro" id="IPR045150">
    <property type="entry name" value="CYB561D1/2"/>
</dbReference>
<dbReference type="SMART" id="SM00665">
    <property type="entry name" value="B561"/>
    <property type="match status" value="1"/>
</dbReference>
<keyword evidence="10 12" id="KW-0472">Membrane</keyword>
<accession>A0A409YCV3</accession>
<dbReference type="AlphaFoldDB" id="A0A409YCV3"/>
<evidence type="ECO:0000256" key="6">
    <source>
        <dbReference type="ARBA" id="ARBA00022723"/>
    </source>
</evidence>
<evidence type="ECO:0000259" key="13">
    <source>
        <dbReference type="SMART" id="SM00665"/>
    </source>
</evidence>
<dbReference type="CDD" id="cd08760">
    <property type="entry name" value="Cyt_b561_FRRS1_like"/>
    <property type="match status" value="1"/>
</dbReference>